<feature type="signal peptide" evidence="3">
    <location>
        <begin position="1"/>
        <end position="24"/>
    </location>
</feature>
<dbReference type="InterPro" id="IPR013783">
    <property type="entry name" value="Ig-like_fold"/>
</dbReference>
<dbReference type="AlphaFoldDB" id="A0A0D2FWR9"/>
<sequence length="949" mass="101881">MHLSGIRKPLLASSFASALCLVTAAPQLAFPINSQVPPVAYVSQPYDFVFAATTFVSSAPQISYTITDGPKWLDIDSTSRKFTGVPDGDEVGAATFQLVASDSTGQTSTSVTFVVAEFPDLYTDATILPQLERSGLTSSPNSLLAHPQNPFNLTFGKDTFRGTTPETRYYAVSANNTPLPPWVQFDGSELSFSGTTPALVSSLAGPETYGLRLIASNVPGFAEAAIDFNIVVSRQVFGFSTASQNVSISPGVPFRSASFRSFLSLDGKAVADNQLASVSADVPTWVAFDKSQLSLSGTPDISANATITISVTDVYGDIAHATVFLQSSADRNESLGTLAVLNVTAGEHFSYTLAAPSFSPSIRATADLGDSDSWLKFDPVSWTLSGQVPLDQYAQTLDIGITFENTTSTATGNVVLHLLQGMRATAAPTTQVSKTQTLPQASVTSRDPMPTIGPSQEKTSNKHTLRIILAVVLSVLAVCLLLLLILFCLRRKKQSKQQTRKTSLEDSPGSGEDREGDPSTRTVVSTEILGLVNPQKAAPPRPPRLDLVWSNDSLREPRQRLSAAARPGPLSQHRISQIFADDPGPGTVTATASQAAYTADPETIADHAPGAAPGNQSVLLQGPPSPIVPRSSIPGGRSTDRRSFRLSQQSTLPAMVGLPDRRSGAGHGAGILLPPAAASSRMSWRDTWTSNPSTDPRRTTMVLESFPAPPGDGSNPAKSPTRTKKPIPSLRVVSEGADDAMSFEEQRQRWHTERARARLEGLSRFSNAGSAPTITPSRTLWRVRSNATETREPSKSVRRPNMVGGRSHEHSWSQWSGVGPAARESSQAKSPSVSHVLSGSMSRSRPSLASTDQFESVASSDSQWEDDDDLVVEETNQGFRRWQTDSRSQASPRLPFSPVPASRQNSARRSASDENRQHRLVADRRKHVSVEEGGLKRSYGSQRGSFRFL</sequence>
<evidence type="ECO:0000259" key="4">
    <source>
        <dbReference type="SMART" id="SM00736"/>
    </source>
</evidence>
<dbReference type="GO" id="GO:0005509">
    <property type="term" value="F:calcium ion binding"/>
    <property type="evidence" value="ECO:0007669"/>
    <property type="project" value="InterPro"/>
</dbReference>
<evidence type="ECO:0000256" key="2">
    <source>
        <dbReference type="SAM" id="Phobius"/>
    </source>
</evidence>
<dbReference type="SMART" id="SM00736">
    <property type="entry name" value="CADG"/>
    <property type="match status" value="2"/>
</dbReference>
<organism evidence="5 6">
    <name type="scientific">Phialophora macrospora</name>
    <dbReference type="NCBI Taxonomy" id="1851006"/>
    <lineage>
        <taxon>Eukaryota</taxon>
        <taxon>Fungi</taxon>
        <taxon>Dikarya</taxon>
        <taxon>Ascomycota</taxon>
        <taxon>Pezizomycotina</taxon>
        <taxon>Eurotiomycetes</taxon>
        <taxon>Chaetothyriomycetidae</taxon>
        <taxon>Chaetothyriales</taxon>
        <taxon>Herpotrichiellaceae</taxon>
        <taxon>Phialophora</taxon>
    </lineage>
</organism>
<gene>
    <name evidence="5" type="ORF">PV04_03140</name>
</gene>
<feature type="chain" id="PRO_5002253406" description="Dystroglycan-type cadherin-like domain-containing protein" evidence="3">
    <location>
        <begin position="25"/>
        <end position="949"/>
    </location>
</feature>
<feature type="domain" description="Dystroglycan-type cadherin-like" evidence="4">
    <location>
        <begin position="27"/>
        <end position="122"/>
    </location>
</feature>
<feature type="compositionally biased region" description="Polar residues" evidence="1">
    <location>
        <begin position="680"/>
        <end position="694"/>
    </location>
</feature>
<dbReference type="EMBL" id="KN846957">
    <property type="protein sequence ID" value="KIW70910.1"/>
    <property type="molecule type" value="Genomic_DNA"/>
</dbReference>
<feature type="compositionally biased region" description="Acidic residues" evidence="1">
    <location>
        <begin position="863"/>
        <end position="872"/>
    </location>
</feature>
<proteinExistence type="predicted"/>
<dbReference type="GO" id="GO:0016020">
    <property type="term" value="C:membrane"/>
    <property type="evidence" value="ECO:0007669"/>
    <property type="project" value="InterPro"/>
</dbReference>
<protein>
    <recommendedName>
        <fullName evidence="4">Dystroglycan-type cadherin-like domain-containing protein</fullName>
    </recommendedName>
</protein>
<name>A0A0D2FWR9_9EURO</name>
<evidence type="ECO:0000313" key="6">
    <source>
        <dbReference type="Proteomes" id="UP000054266"/>
    </source>
</evidence>
<feature type="region of interest" description="Disordered" evidence="1">
    <location>
        <begin position="604"/>
        <end position="656"/>
    </location>
</feature>
<evidence type="ECO:0000313" key="5">
    <source>
        <dbReference type="EMBL" id="KIW70910.1"/>
    </source>
</evidence>
<dbReference type="STRING" id="5601.A0A0D2FWR9"/>
<feature type="transmembrane region" description="Helical" evidence="2">
    <location>
        <begin position="467"/>
        <end position="489"/>
    </location>
</feature>
<feature type="compositionally biased region" description="Polar residues" evidence="1">
    <location>
        <begin position="764"/>
        <end position="778"/>
    </location>
</feature>
<feature type="region of interest" description="Disordered" evidence="1">
    <location>
        <begin position="427"/>
        <end position="458"/>
    </location>
</feature>
<feature type="region of interest" description="Disordered" evidence="1">
    <location>
        <begin position="761"/>
        <end position="936"/>
    </location>
</feature>
<dbReference type="HOGENOM" id="CLU_005543_0_0_1"/>
<keyword evidence="2" id="KW-0812">Transmembrane</keyword>
<keyword evidence="3" id="KW-0732">Signal</keyword>
<feature type="compositionally biased region" description="Polar residues" evidence="1">
    <location>
        <begin position="427"/>
        <end position="445"/>
    </location>
</feature>
<feature type="compositionally biased region" description="Basic and acidic residues" evidence="1">
    <location>
        <begin position="910"/>
        <end position="935"/>
    </location>
</feature>
<feature type="compositionally biased region" description="Polar residues" evidence="1">
    <location>
        <begin position="824"/>
        <end position="862"/>
    </location>
</feature>
<feature type="region of interest" description="Disordered" evidence="1">
    <location>
        <begin position="678"/>
        <end position="728"/>
    </location>
</feature>
<accession>A0A0D2FWR9</accession>
<dbReference type="InterPro" id="IPR006644">
    <property type="entry name" value="Cadg"/>
</dbReference>
<dbReference type="SUPFAM" id="SSF49313">
    <property type="entry name" value="Cadherin-like"/>
    <property type="match status" value="4"/>
</dbReference>
<reference evidence="5 6" key="1">
    <citation type="submission" date="2015-01" db="EMBL/GenBank/DDBJ databases">
        <title>The Genome Sequence of Capronia semiimmersa CBS27337.</title>
        <authorList>
            <consortium name="The Broad Institute Genomics Platform"/>
            <person name="Cuomo C."/>
            <person name="de Hoog S."/>
            <person name="Gorbushina A."/>
            <person name="Stielow B."/>
            <person name="Teixiera M."/>
            <person name="Abouelleil A."/>
            <person name="Chapman S.B."/>
            <person name="Priest M."/>
            <person name="Young S.K."/>
            <person name="Wortman J."/>
            <person name="Nusbaum C."/>
            <person name="Birren B."/>
        </authorList>
    </citation>
    <scope>NUCLEOTIDE SEQUENCE [LARGE SCALE GENOMIC DNA]</scope>
    <source>
        <strain evidence="5 6">CBS 27337</strain>
    </source>
</reference>
<feature type="domain" description="Dystroglycan-type cadherin-like" evidence="4">
    <location>
        <begin position="333"/>
        <end position="425"/>
    </location>
</feature>
<dbReference type="Proteomes" id="UP000054266">
    <property type="component" value="Unassembled WGS sequence"/>
</dbReference>
<feature type="region of interest" description="Disordered" evidence="1">
    <location>
        <begin position="496"/>
        <end position="548"/>
    </location>
</feature>
<keyword evidence="2" id="KW-1133">Transmembrane helix</keyword>
<evidence type="ECO:0000256" key="1">
    <source>
        <dbReference type="SAM" id="MobiDB-lite"/>
    </source>
</evidence>
<dbReference type="Pfam" id="PF05345">
    <property type="entry name" value="He_PIG"/>
    <property type="match status" value="2"/>
</dbReference>
<keyword evidence="2" id="KW-0472">Membrane</keyword>
<dbReference type="Gene3D" id="2.60.40.10">
    <property type="entry name" value="Immunoglobulins"/>
    <property type="match status" value="3"/>
</dbReference>
<evidence type="ECO:0000256" key="3">
    <source>
        <dbReference type="SAM" id="SignalP"/>
    </source>
</evidence>
<keyword evidence="6" id="KW-1185">Reference proteome</keyword>
<dbReference type="InterPro" id="IPR015919">
    <property type="entry name" value="Cadherin-like_sf"/>
</dbReference>